<proteinExistence type="predicted"/>
<gene>
    <name evidence="1" type="ORF">JVT61DRAFT_4168</name>
</gene>
<reference evidence="1" key="1">
    <citation type="submission" date="2021-03" db="EMBL/GenBank/DDBJ databases">
        <title>Evolutionary innovations through gain and loss of genes in the ectomycorrhizal Boletales.</title>
        <authorList>
            <person name="Wu G."/>
            <person name="Miyauchi S."/>
            <person name="Morin E."/>
            <person name="Yang Z.-L."/>
            <person name="Xu J."/>
            <person name="Martin F.M."/>
        </authorList>
    </citation>
    <scope>NUCLEOTIDE SEQUENCE</scope>
    <source>
        <strain evidence="1">BR01</strain>
    </source>
</reference>
<dbReference type="EMBL" id="JAGFBS010000017">
    <property type="protein sequence ID" value="KAG6374790.1"/>
    <property type="molecule type" value="Genomic_DNA"/>
</dbReference>
<evidence type="ECO:0000313" key="1">
    <source>
        <dbReference type="EMBL" id="KAG6374790.1"/>
    </source>
</evidence>
<organism evidence="1 2">
    <name type="scientific">Boletus reticuloceps</name>
    <dbReference type="NCBI Taxonomy" id="495285"/>
    <lineage>
        <taxon>Eukaryota</taxon>
        <taxon>Fungi</taxon>
        <taxon>Dikarya</taxon>
        <taxon>Basidiomycota</taxon>
        <taxon>Agaricomycotina</taxon>
        <taxon>Agaricomycetes</taxon>
        <taxon>Agaricomycetidae</taxon>
        <taxon>Boletales</taxon>
        <taxon>Boletineae</taxon>
        <taxon>Boletaceae</taxon>
        <taxon>Boletoideae</taxon>
        <taxon>Boletus</taxon>
    </lineage>
</organism>
<comment type="caution">
    <text evidence="1">The sequence shown here is derived from an EMBL/GenBank/DDBJ whole genome shotgun (WGS) entry which is preliminary data.</text>
</comment>
<dbReference type="Proteomes" id="UP000683000">
    <property type="component" value="Unassembled WGS sequence"/>
</dbReference>
<dbReference type="OrthoDB" id="10593343at2759"/>
<dbReference type="AlphaFoldDB" id="A0A8I2YMV6"/>
<evidence type="ECO:0000313" key="2">
    <source>
        <dbReference type="Proteomes" id="UP000683000"/>
    </source>
</evidence>
<name>A0A8I2YMV6_9AGAM</name>
<keyword evidence="2" id="KW-1185">Reference proteome</keyword>
<accession>A0A8I2YMV6</accession>
<protein>
    <submittedName>
        <fullName evidence="1">Uncharacterized protein</fullName>
    </submittedName>
</protein>
<sequence>MTTGIDVDESIRDTVAFNVNWTYTPSGGEPQHSMTLTHIAACSVSAQTVPATLNLQENQLHSTTDQTASSSTTSWSTWSPGDATDFSVGVVTALTNVSDTYVLVTSSTPFLCCGASDENLTMGIGQSSANPSVKLSPSQLEDAIAQIIARFLWLSGQLGETAGGFERTVGESRATRNALQWRLNVRGPSFPLITRIAHACRGPVATYSST</sequence>